<dbReference type="KEGG" id="smer:DU99_25715"/>
<proteinExistence type="predicted"/>
<dbReference type="AlphaFoldDB" id="A0A222IGS7"/>
<comment type="caution">
    <text evidence="1">The sequence shown here is derived from an EMBL/GenBank/DDBJ whole genome shotgun (WGS) entry which is preliminary data.</text>
</comment>
<name>A0A222IGS7_RHIML</name>
<accession>A0A222IGS7</accession>
<reference evidence="1 2" key="1">
    <citation type="journal article" date="2013" name="Genome Biol.">
        <title>Comparative genomics of the core and accessory genomes of 48 Sinorhizobium strains comprising five genospecies.</title>
        <authorList>
            <person name="Sugawara M."/>
            <person name="Epstein B."/>
            <person name="Badgley B.D."/>
            <person name="Unno T."/>
            <person name="Xu L."/>
            <person name="Reese J."/>
            <person name="Gyaneshwar P."/>
            <person name="Denny R."/>
            <person name="Mudge J."/>
            <person name="Bharti A.K."/>
            <person name="Farmer A.D."/>
            <person name="May G.D."/>
            <person name="Woodward J.E."/>
            <person name="Medigue C."/>
            <person name="Vallenet D."/>
            <person name="Lajus A."/>
            <person name="Rouy Z."/>
            <person name="Martinez-Vaz B."/>
            <person name="Tiffin P."/>
            <person name="Young N.D."/>
            <person name="Sadowsky M.J."/>
        </authorList>
    </citation>
    <scope>NUCLEOTIDE SEQUENCE [LARGE SCALE GENOMIC DNA]</scope>
    <source>
        <strain evidence="1 2">N6B1</strain>
    </source>
</reference>
<dbReference type="Proteomes" id="UP000429484">
    <property type="component" value="Unassembled WGS sequence"/>
</dbReference>
<organism evidence="1 2">
    <name type="scientific">Rhizobium meliloti</name>
    <name type="common">Ensifer meliloti</name>
    <name type="synonym">Sinorhizobium meliloti</name>
    <dbReference type="NCBI Taxonomy" id="382"/>
    <lineage>
        <taxon>Bacteria</taxon>
        <taxon>Pseudomonadati</taxon>
        <taxon>Pseudomonadota</taxon>
        <taxon>Alphaproteobacteria</taxon>
        <taxon>Hyphomicrobiales</taxon>
        <taxon>Rhizobiaceae</taxon>
        <taxon>Sinorhizobium/Ensifer group</taxon>
        <taxon>Sinorhizobium</taxon>
    </lineage>
</organism>
<evidence type="ECO:0000313" key="2">
    <source>
        <dbReference type="Proteomes" id="UP000429484"/>
    </source>
</evidence>
<dbReference type="OMA" id="RRPHKGP"/>
<dbReference type="RefSeq" id="WP_003527982.1">
    <property type="nucleotide sequence ID" value="NZ_BJNJ01000002.1"/>
</dbReference>
<dbReference type="GeneID" id="89578884"/>
<protein>
    <submittedName>
        <fullName evidence="1">Plasmid stabilization protein</fullName>
    </submittedName>
</protein>
<gene>
    <name evidence="1" type="ORF">GHK53_17685</name>
</gene>
<dbReference type="InterPro" id="IPR011660">
    <property type="entry name" value="VapB-like"/>
</dbReference>
<sequence length="82" mass="9183">MGAPQLSVRSAKARDLARRLARRENRSIADIVERALELYETREAGREPASAFYARLFESCGTDIDLEGVIRESRKAHPGPDL</sequence>
<dbReference type="Pfam" id="PF07704">
    <property type="entry name" value="PSK_trans_fac"/>
    <property type="match status" value="1"/>
</dbReference>
<evidence type="ECO:0000313" key="1">
    <source>
        <dbReference type="EMBL" id="MQW34576.1"/>
    </source>
</evidence>
<dbReference type="EMBL" id="WISR01000154">
    <property type="protein sequence ID" value="MQW34576.1"/>
    <property type="molecule type" value="Genomic_DNA"/>
</dbReference>